<feature type="transmembrane region" description="Helical" evidence="1">
    <location>
        <begin position="193"/>
        <end position="214"/>
    </location>
</feature>
<protein>
    <recommendedName>
        <fullName evidence="2">DUF112 domain-containing protein</fullName>
    </recommendedName>
</protein>
<accession>A0A3G1KTW9</accession>
<evidence type="ECO:0000256" key="1">
    <source>
        <dbReference type="SAM" id="Phobius"/>
    </source>
</evidence>
<dbReference type="InterPro" id="IPR002823">
    <property type="entry name" value="DUF112_TM"/>
</dbReference>
<name>A0A3G1KTW9_FORW1</name>
<dbReference type="PANTHER" id="PTHR35342:SF5">
    <property type="entry name" value="TRICARBOXYLIC TRANSPORT PROTEIN"/>
    <property type="match status" value="1"/>
</dbReference>
<dbReference type="EMBL" id="CP017634">
    <property type="protein sequence ID" value="ATW25867.1"/>
    <property type="molecule type" value="Genomic_DNA"/>
</dbReference>
<dbReference type="PANTHER" id="PTHR35342">
    <property type="entry name" value="TRICARBOXYLIC TRANSPORT PROTEIN"/>
    <property type="match status" value="1"/>
</dbReference>
<feature type="transmembrane region" description="Helical" evidence="1">
    <location>
        <begin position="386"/>
        <end position="405"/>
    </location>
</feature>
<sequence>MSLFSWEVISPLLQPSTILLMVIGCIIGLFIGALPALGDNIAIALLLPITLSLDPVVGIAMLMCIYQASEYGGSISSITLGIPGQGGAVCTMFDGVPMARRGEPGRALAISLTSSTVGGFFGVAALMFLTVSLMPLIYKLTDPEITCITAFGLLSIVCLNTQSGTKSLLSILLGLLVCTIGVDPFSGEPRFTFGAHVLDDGFSLVPVIIGLYAIPRIIESLVDKQEREQLIVDKSQLKFNFKKGDFRNCLPVMLLGSTIGTLTSLIPGLGTGPTTVFTYNICKSMKKHKDTFGTGDPRGIACVEAANNACVGGHLIPYLTMGIAGSGSIALIGGALVMHGIAPGATLMKNNPELVYGVMWGVLCSVILMFLFGIFSTRIFARIMNIPDTLMAPLLIFFSFAGSYVTRYMSIDIWICLGIGIAAYFAIKAGYSQTNFVVAFVLAKVFENSLRRSLYISHGDWSIFLTRKVCLVFVILMVGFVVLSVVRGIRSRRAIEESI</sequence>
<evidence type="ECO:0000313" key="3">
    <source>
        <dbReference type="EMBL" id="ATW25867.1"/>
    </source>
</evidence>
<keyword evidence="1" id="KW-1133">Transmembrane helix</keyword>
<dbReference type="Proteomes" id="UP000323521">
    <property type="component" value="Chromosome"/>
</dbReference>
<feature type="transmembrane region" description="Helical" evidence="1">
    <location>
        <begin position="318"/>
        <end position="342"/>
    </location>
</feature>
<keyword evidence="1" id="KW-0472">Membrane</keyword>
<keyword evidence="4" id="KW-1185">Reference proteome</keyword>
<feature type="transmembrane region" description="Helical" evidence="1">
    <location>
        <begin position="108"/>
        <end position="137"/>
    </location>
</feature>
<feature type="transmembrane region" description="Helical" evidence="1">
    <location>
        <begin position="12"/>
        <end position="34"/>
    </location>
</feature>
<organism evidence="3 4">
    <name type="scientific">Formimonas warabiya</name>
    <dbReference type="NCBI Taxonomy" id="1761012"/>
    <lineage>
        <taxon>Bacteria</taxon>
        <taxon>Bacillati</taxon>
        <taxon>Bacillota</taxon>
        <taxon>Clostridia</taxon>
        <taxon>Eubacteriales</taxon>
        <taxon>Peptococcaceae</taxon>
        <taxon>Candidatus Formimonas</taxon>
    </lineage>
</organism>
<dbReference type="AlphaFoldDB" id="A0A3G1KTW9"/>
<dbReference type="KEGG" id="fwa:DCMF_14790"/>
<evidence type="ECO:0000259" key="2">
    <source>
        <dbReference type="Pfam" id="PF01970"/>
    </source>
</evidence>
<proteinExistence type="predicted"/>
<dbReference type="Pfam" id="PF01970">
    <property type="entry name" value="TctA"/>
    <property type="match status" value="1"/>
</dbReference>
<keyword evidence="1" id="KW-0812">Transmembrane</keyword>
<dbReference type="OrthoDB" id="9781349at2"/>
<feature type="transmembrane region" description="Helical" evidence="1">
    <location>
        <begin position="471"/>
        <end position="489"/>
    </location>
</feature>
<feature type="domain" description="DUF112" evidence="2">
    <location>
        <begin position="18"/>
        <end position="437"/>
    </location>
</feature>
<feature type="transmembrane region" description="Helical" evidence="1">
    <location>
        <begin position="354"/>
        <end position="374"/>
    </location>
</feature>
<gene>
    <name evidence="3" type="ORF">DCMF_14790</name>
</gene>
<feature type="transmembrane region" description="Helical" evidence="1">
    <location>
        <begin position="41"/>
        <end position="68"/>
    </location>
</feature>
<evidence type="ECO:0000313" key="4">
    <source>
        <dbReference type="Proteomes" id="UP000323521"/>
    </source>
</evidence>
<reference evidence="3 4" key="1">
    <citation type="submission" date="2016-10" db="EMBL/GenBank/DDBJ databases">
        <title>Complete Genome Sequence of Peptococcaceae strain DCMF.</title>
        <authorList>
            <person name="Edwards R.J."/>
            <person name="Holland S.I."/>
            <person name="Deshpande N.P."/>
            <person name="Wong Y.K."/>
            <person name="Ertan H."/>
            <person name="Manefield M."/>
            <person name="Russell T.L."/>
            <person name="Lee M.J."/>
        </authorList>
    </citation>
    <scope>NUCLEOTIDE SEQUENCE [LARGE SCALE GENOMIC DNA]</scope>
    <source>
        <strain evidence="3 4">DCMF</strain>
    </source>
</reference>
<feature type="transmembrane region" description="Helical" evidence="1">
    <location>
        <begin position="168"/>
        <end position="187"/>
    </location>
</feature>